<evidence type="ECO:0000313" key="8">
    <source>
        <dbReference type="Proteomes" id="UP000051494"/>
    </source>
</evidence>
<dbReference type="HAMAP" id="MF_00658">
    <property type="entry name" value="23SrRNA_methyltr_H"/>
    <property type="match status" value="1"/>
</dbReference>
<keyword evidence="5" id="KW-0963">Cytoplasm</keyword>
<comment type="function">
    <text evidence="5">Specifically methylates the pseudouridine at position 1915 (m3Psi1915) in 23S rRNA.</text>
</comment>
<keyword evidence="3 5" id="KW-0949">S-adenosyl-L-methionine</keyword>
<comment type="similarity">
    <text evidence="4 5">Belongs to the RNA methyltransferase RlmH family.</text>
</comment>
<dbReference type="EC" id="2.1.1.177" evidence="5"/>
<dbReference type="InterPro" id="IPR003742">
    <property type="entry name" value="RlmH-like"/>
</dbReference>
<dbReference type="STRING" id="437022.CC99x_01433"/>
<accession>A0A0Q9YP34</accession>
<dbReference type="PANTHER" id="PTHR33603">
    <property type="entry name" value="METHYLTRANSFERASE"/>
    <property type="match status" value="1"/>
</dbReference>
<evidence type="ECO:0000256" key="3">
    <source>
        <dbReference type="ARBA" id="ARBA00022691"/>
    </source>
</evidence>
<reference evidence="7" key="3">
    <citation type="submission" date="2021-06" db="EMBL/GenBank/DDBJ databases">
        <title>Genomic Description and Analysis of Intracellular Bacteria, Candidatus Berkiella cookevillensis and Candidatus Berkiella aquae.</title>
        <authorList>
            <person name="Kidane D.T."/>
            <person name="Mehari Y.T."/>
            <person name="Rice F.C."/>
            <person name="Arivett B.A."/>
            <person name="Farone A.L."/>
            <person name="Berk S.G."/>
            <person name="Farone M.B."/>
        </authorList>
    </citation>
    <scope>NUCLEOTIDE SEQUENCE</scope>
    <source>
        <strain evidence="7">CC99</strain>
    </source>
</reference>
<feature type="binding site" evidence="5">
    <location>
        <begin position="123"/>
        <end position="128"/>
    </location>
    <ligand>
        <name>S-adenosyl-L-methionine</name>
        <dbReference type="ChEBI" id="CHEBI:59789"/>
    </ligand>
</feature>
<keyword evidence="8" id="KW-1185">Reference proteome</keyword>
<dbReference type="PATRIC" id="fig|1590042.3.peg.1458"/>
<dbReference type="GO" id="GO:0005737">
    <property type="term" value="C:cytoplasm"/>
    <property type="evidence" value="ECO:0007669"/>
    <property type="project" value="UniProtKB-SubCell"/>
</dbReference>
<dbReference type="AlphaFoldDB" id="A0A0Q9YP34"/>
<dbReference type="Gene3D" id="3.40.1280.10">
    <property type="match status" value="1"/>
</dbReference>
<dbReference type="OrthoDB" id="9806643at2"/>
<dbReference type="GO" id="GO:0070038">
    <property type="term" value="F:rRNA (pseudouridine-N3-)-methyltransferase activity"/>
    <property type="evidence" value="ECO:0007669"/>
    <property type="project" value="UniProtKB-UniRule"/>
</dbReference>
<protein>
    <recommendedName>
        <fullName evidence="5">Ribosomal RNA large subunit methyltransferase H</fullName>
        <ecNumber evidence="5">2.1.1.177</ecNumber>
    </recommendedName>
    <alternativeName>
        <fullName evidence="5">23S rRNA (pseudouridine1915-N3)-methyltransferase</fullName>
    </alternativeName>
    <alternativeName>
        <fullName evidence="5">23S rRNA m3Psi1915 methyltransferase</fullName>
    </alternativeName>
    <alternativeName>
        <fullName evidence="5">rRNA (pseudouridine-N3-)-methyltransferase RlmH</fullName>
    </alternativeName>
</protein>
<dbReference type="PANTHER" id="PTHR33603:SF1">
    <property type="entry name" value="RIBOSOMAL RNA LARGE SUBUNIT METHYLTRANSFERASE H"/>
    <property type="match status" value="1"/>
</dbReference>
<dbReference type="SUPFAM" id="SSF75217">
    <property type="entry name" value="alpha/beta knot"/>
    <property type="match status" value="1"/>
</dbReference>
<dbReference type="Pfam" id="PF02590">
    <property type="entry name" value="SPOUT_MTase"/>
    <property type="match status" value="1"/>
</dbReference>
<keyword evidence="1 5" id="KW-0489">Methyltransferase</keyword>
<dbReference type="RefSeq" id="WP_057624532.1">
    <property type="nucleotide sequence ID" value="NZ_LKHV02000001.1"/>
</dbReference>
<comment type="subcellular location">
    <subcellularLocation>
        <location evidence="5">Cytoplasm</location>
    </subcellularLocation>
</comment>
<proteinExistence type="inferred from homology"/>
<dbReference type="EMBL" id="LKHV01000006">
    <property type="protein sequence ID" value="KRG18548.1"/>
    <property type="molecule type" value="Genomic_DNA"/>
</dbReference>
<evidence type="ECO:0000313" key="7">
    <source>
        <dbReference type="EMBL" id="MCS5707874.1"/>
    </source>
</evidence>
<evidence type="ECO:0000256" key="1">
    <source>
        <dbReference type="ARBA" id="ARBA00022603"/>
    </source>
</evidence>
<gene>
    <name evidence="5 6" type="primary">rlmH</name>
    <name evidence="7" type="ORF">CC99x_003045</name>
    <name evidence="6" type="ORF">CC99x_01433</name>
</gene>
<feature type="binding site" evidence="5">
    <location>
        <position position="73"/>
    </location>
    <ligand>
        <name>S-adenosyl-L-methionine</name>
        <dbReference type="ChEBI" id="CHEBI:59789"/>
    </ligand>
</feature>
<dbReference type="NCBIfam" id="NF000986">
    <property type="entry name" value="PRK00103.1-4"/>
    <property type="match status" value="1"/>
</dbReference>
<comment type="caution">
    <text evidence="6">The sequence shown here is derived from an EMBL/GenBank/DDBJ whole genome shotgun (WGS) entry which is preliminary data.</text>
</comment>
<reference evidence="6" key="1">
    <citation type="submission" date="2015-09" db="EMBL/GenBank/DDBJ databases">
        <title>Draft Genome Sequences of Two Novel Amoeba-resistant Intranuclear Bacteria, Candidatus Berkiella cookevillensis and Candidatus Berkiella aquae.</title>
        <authorList>
            <person name="Mehari Y.T."/>
            <person name="Arivett B.A."/>
            <person name="Farone A.L."/>
            <person name="Gunderson J.H."/>
            <person name="Farone M.B."/>
        </authorList>
    </citation>
    <scope>NUCLEOTIDE SEQUENCE [LARGE SCALE GENOMIC DNA]</scope>
    <source>
        <strain evidence="6">CC99</strain>
    </source>
</reference>
<organism evidence="6">
    <name type="scientific">Candidatus Berkiella cookevillensis</name>
    <dbReference type="NCBI Taxonomy" id="437022"/>
    <lineage>
        <taxon>Bacteria</taxon>
        <taxon>Pseudomonadati</taxon>
        <taxon>Pseudomonadota</taxon>
        <taxon>Gammaproteobacteria</taxon>
        <taxon>Candidatus Berkiellales</taxon>
        <taxon>Candidatus Berkiellaceae</taxon>
        <taxon>Candidatus Berkiella</taxon>
    </lineage>
</organism>
<comment type="subunit">
    <text evidence="5">Homodimer.</text>
</comment>
<keyword evidence="2 5" id="KW-0808">Transferase</keyword>
<reference evidence="7" key="2">
    <citation type="journal article" date="2016" name="Genome Announc.">
        <title>Draft Genome Sequences of Two Novel Amoeba-Resistant Intranuclear Bacteria, 'Candidatus Berkiella cookevillensis' and 'Candidatus Berkiella aquae'.</title>
        <authorList>
            <person name="Mehari Y.T."/>
            <person name="Arivett B.A."/>
            <person name="Farone A.L."/>
            <person name="Gunderson J.H."/>
            <person name="Farone M.B."/>
        </authorList>
    </citation>
    <scope>NUCLEOTIDE SEQUENCE</scope>
    <source>
        <strain evidence="7">CC99</strain>
    </source>
</reference>
<evidence type="ECO:0000256" key="2">
    <source>
        <dbReference type="ARBA" id="ARBA00022679"/>
    </source>
</evidence>
<keyword evidence="5" id="KW-0698">rRNA processing</keyword>
<name>A0A0Q9YP34_9GAMM</name>
<sequence length="156" mass="17826">MPLQIISVGQKPPRWCELALDECLKNLQHFSKVVLTDISISSNHKSNNIPAAKKEEADAILHHIPKDAYVIALDEKGKHFSSMLLAQQLNKWLVHHSKLTFIIGGPAGLHDSCYQRANALWSLSDLTFPHRFVKIILVEQLYRAYSILNNHPYHRE</sequence>
<evidence type="ECO:0000313" key="6">
    <source>
        <dbReference type="EMBL" id="KRG18548.1"/>
    </source>
</evidence>
<dbReference type="PIRSF" id="PIRSF004505">
    <property type="entry name" value="MT_bac"/>
    <property type="match status" value="1"/>
</dbReference>
<evidence type="ECO:0000256" key="5">
    <source>
        <dbReference type="HAMAP-Rule" id="MF_00658"/>
    </source>
</evidence>
<dbReference type="InterPro" id="IPR029028">
    <property type="entry name" value="Alpha/beta_knot_MTases"/>
</dbReference>
<dbReference type="InterPro" id="IPR029026">
    <property type="entry name" value="tRNA_m1G_MTases_N"/>
</dbReference>
<dbReference type="EMBL" id="LKHV02000001">
    <property type="protein sequence ID" value="MCS5707874.1"/>
    <property type="molecule type" value="Genomic_DNA"/>
</dbReference>
<feature type="binding site" evidence="5">
    <location>
        <position position="104"/>
    </location>
    <ligand>
        <name>S-adenosyl-L-methionine</name>
        <dbReference type="ChEBI" id="CHEBI:59789"/>
    </ligand>
</feature>
<comment type="catalytic activity">
    <reaction evidence="5">
        <text>pseudouridine(1915) in 23S rRNA + S-adenosyl-L-methionine = N(3)-methylpseudouridine(1915) in 23S rRNA + S-adenosyl-L-homocysteine + H(+)</text>
        <dbReference type="Rhea" id="RHEA:42752"/>
        <dbReference type="Rhea" id="RHEA-COMP:10221"/>
        <dbReference type="Rhea" id="RHEA-COMP:10222"/>
        <dbReference type="ChEBI" id="CHEBI:15378"/>
        <dbReference type="ChEBI" id="CHEBI:57856"/>
        <dbReference type="ChEBI" id="CHEBI:59789"/>
        <dbReference type="ChEBI" id="CHEBI:65314"/>
        <dbReference type="ChEBI" id="CHEBI:74486"/>
        <dbReference type="EC" id="2.1.1.177"/>
    </reaction>
</comment>
<dbReference type="Proteomes" id="UP000051494">
    <property type="component" value="Unassembled WGS sequence"/>
</dbReference>
<dbReference type="CDD" id="cd18081">
    <property type="entry name" value="RlmH-like"/>
    <property type="match status" value="1"/>
</dbReference>
<evidence type="ECO:0000256" key="4">
    <source>
        <dbReference type="ARBA" id="ARBA00038303"/>
    </source>
</evidence>